<organism evidence="2 3">
    <name type="scientific">Streptomyces caledonius</name>
    <dbReference type="NCBI Taxonomy" id="3134107"/>
    <lineage>
        <taxon>Bacteria</taxon>
        <taxon>Bacillati</taxon>
        <taxon>Actinomycetota</taxon>
        <taxon>Actinomycetes</taxon>
        <taxon>Kitasatosporales</taxon>
        <taxon>Streptomycetaceae</taxon>
        <taxon>Streptomyces</taxon>
    </lineage>
</organism>
<name>A0ABU8TZY4_9ACTN</name>
<keyword evidence="1" id="KW-0812">Transmembrane</keyword>
<evidence type="ECO:0000313" key="2">
    <source>
        <dbReference type="EMBL" id="MEJ8641190.1"/>
    </source>
</evidence>
<feature type="transmembrane region" description="Helical" evidence="1">
    <location>
        <begin position="6"/>
        <end position="24"/>
    </location>
</feature>
<evidence type="ECO:0000256" key="1">
    <source>
        <dbReference type="SAM" id="Phobius"/>
    </source>
</evidence>
<keyword evidence="1" id="KW-0472">Membrane</keyword>
<comment type="caution">
    <text evidence="2">The sequence shown here is derived from an EMBL/GenBank/DDBJ whole genome shotgun (WGS) entry which is preliminary data.</text>
</comment>
<dbReference type="EMBL" id="JBBKAM010000002">
    <property type="protein sequence ID" value="MEJ8641190.1"/>
    <property type="molecule type" value="Genomic_DNA"/>
</dbReference>
<dbReference type="Proteomes" id="UP001382904">
    <property type="component" value="Unassembled WGS sequence"/>
</dbReference>
<proteinExistence type="predicted"/>
<sequence length="156" mass="15862">MAGGDTSLLAPVIVIAALVIRTALTELRDPGSARRQWAFATNARAMATGATVAGAMTLIGGQRFGWAAAAWALLAGALTAFLTGRDTSDPTSTAAPSKEQAMSERQIGKVMAAVGAPLTVTGVAMHFLPGPGFPFLIIGLALLVTGLAMAASARRR</sequence>
<keyword evidence="3" id="KW-1185">Reference proteome</keyword>
<feature type="transmembrane region" description="Helical" evidence="1">
    <location>
        <begin position="64"/>
        <end position="82"/>
    </location>
</feature>
<feature type="transmembrane region" description="Helical" evidence="1">
    <location>
        <begin position="133"/>
        <end position="153"/>
    </location>
</feature>
<protein>
    <submittedName>
        <fullName evidence="2">PGPGW domain-containing protein</fullName>
    </submittedName>
</protein>
<reference evidence="2 3" key="1">
    <citation type="submission" date="2024-03" db="EMBL/GenBank/DDBJ databases">
        <title>Novel Streptomyces species of biotechnological and ecological value are a feature of Machair soil.</title>
        <authorList>
            <person name="Prole J.R."/>
            <person name="Goodfellow M."/>
            <person name="Allenby N."/>
            <person name="Ward A.C."/>
        </authorList>
    </citation>
    <scope>NUCLEOTIDE SEQUENCE [LARGE SCALE GENOMIC DNA]</scope>
    <source>
        <strain evidence="2 3">MS1.HAVA.3</strain>
    </source>
</reference>
<evidence type="ECO:0000313" key="3">
    <source>
        <dbReference type="Proteomes" id="UP001382904"/>
    </source>
</evidence>
<dbReference type="Pfam" id="PF09656">
    <property type="entry name" value="PGPGW"/>
    <property type="match status" value="1"/>
</dbReference>
<dbReference type="InterPro" id="IPR019099">
    <property type="entry name" value="Uncharacterised_PGPGW_TM"/>
</dbReference>
<accession>A0ABU8TZY4</accession>
<keyword evidence="1" id="KW-1133">Transmembrane helix</keyword>
<feature type="transmembrane region" description="Helical" evidence="1">
    <location>
        <begin position="36"/>
        <end position="58"/>
    </location>
</feature>
<gene>
    <name evidence="2" type="ORF">WKI68_06255</name>
</gene>